<reference evidence="1" key="2">
    <citation type="submission" date="2018-08" db="UniProtKB">
        <authorList>
            <consortium name="EnsemblPlants"/>
        </authorList>
    </citation>
    <scope>IDENTIFICATION</scope>
    <source>
        <strain evidence="1">Yugu1</strain>
    </source>
</reference>
<accession>K3ZYJ6</accession>
<organism evidence="1 2">
    <name type="scientific">Setaria italica</name>
    <name type="common">Foxtail millet</name>
    <name type="synonym">Panicum italicum</name>
    <dbReference type="NCBI Taxonomy" id="4555"/>
    <lineage>
        <taxon>Eukaryota</taxon>
        <taxon>Viridiplantae</taxon>
        <taxon>Streptophyta</taxon>
        <taxon>Embryophyta</taxon>
        <taxon>Tracheophyta</taxon>
        <taxon>Spermatophyta</taxon>
        <taxon>Magnoliopsida</taxon>
        <taxon>Liliopsida</taxon>
        <taxon>Poales</taxon>
        <taxon>Poaceae</taxon>
        <taxon>PACMAD clade</taxon>
        <taxon>Panicoideae</taxon>
        <taxon>Panicodae</taxon>
        <taxon>Paniceae</taxon>
        <taxon>Cenchrinae</taxon>
        <taxon>Setaria</taxon>
    </lineage>
</organism>
<dbReference type="HOGENOM" id="CLU_2516895_0_0_1"/>
<protein>
    <submittedName>
        <fullName evidence="1">Uncharacterized protein</fullName>
    </submittedName>
</protein>
<dbReference type="EnsemblPlants" id="KQL26126">
    <property type="protein sequence ID" value="KQL26126"/>
    <property type="gene ID" value="SETIT_031678mg"/>
</dbReference>
<reference evidence="2" key="1">
    <citation type="journal article" date="2012" name="Nat. Biotechnol.">
        <title>Reference genome sequence of the model plant Setaria.</title>
        <authorList>
            <person name="Bennetzen J.L."/>
            <person name="Schmutz J."/>
            <person name="Wang H."/>
            <person name="Percifield R."/>
            <person name="Hawkins J."/>
            <person name="Pontaroli A.C."/>
            <person name="Estep M."/>
            <person name="Feng L."/>
            <person name="Vaughn J.N."/>
            <person name="Grimwood J."/>
            <person name="Jenkins J."/>
            <person name="Barry K."/>
            <person name="Lindquist E."/>
            <person name="Hellsten U."/>
            <person name="Deshpande S."/>
            <person name="Wang X."/>
            <person name="Wu X."/>
            <person name="Mitros T."/>
            <person name="Triplett J."/>
            <person name="Yang X."/>
            <person name="Ye C.Y."/>
            <person name="Mauro-Herrera M."/>
            <person name="Wang L."/>
            <person name="Li P."/>
            <person name="Sharma M."/>
            <person name="Sharma R."/>
            <person name="Ronald P.C."/>
            <person name="Panaud O."/>
            <person name="Kellogg E.A."/>
            <person name="Brutnell T.P."/>
            <person name="Doust A.N."/>
            <person name="Tuskan G.A."/>
            <person name="Rokhsar D."/>
            <person name="Devos K.M."/>
        </authorList>
    </citation>
    <scope>NUCLEOTIDE SEQUENCE [LARGE SCALE GENOMIC DNA]</scope>
    <source>
        <strain evidence="2">cv. Yugu1</strain>
    </source>
</reference>
<evidence type="ECO:0000313" key="1">
    <source>
        <dbReference type="EnsemblPlants" id="KQL26126"/>
    </source>
</evidence>
<dbReference type="Proteomes" id="UP000004995">
    <property type="component" value="Unassembled WGS sequence"/>
</dbReference>
<dbReference type="AlphaFoldDB" id="K3ZYJ6"/>
<dbReference type="EMBL" id="AGNK02001281">
    <property type="status" value="NOT_ANNOTATED_CDS"/>
    <property type="molecule type" value="Genomic_DNA"/>
</dbReference>
<evidence type="ECO:0000313" key="2">
    <source>
        <dbReference type="Proteomes" id="UP000004995"/>
    </source>
</evidence>
<keyword evidence="2" id="KW-1185">Reference proteome</keyword>
<dbReference type="Gramene" id="KQL26126">
    <property type="protein sequence ID" value="KQL26126"/>
    <property type="gene ID" value="SETIT_031678mg"/>
</dbReference>
<proteinExistence type="predicted"/>
<dbReference type="InParanoid" id="K3ZYJ6"/>
<name>K3ZYJ6_SETIT</name>
<sequence>MTSTKETELSKVTHKIIILSTNQLTFPLYTYMRDSMEKLTADSMFASLFCRLPDEHREPYVFNPKKFDQTKFYLLFPVNRGSSST</sequence>